<dbReference type="PRINTS" id="PR00069">
    <property type="entry name" value="ALDKETRDTASE"/>
</dbReference>
<feature type="domain" description="NADP-dependent oxidoreductase" evidence="4">
    <location>
        <begin position="20"/>
        <end position="207"/>
    </location>
</feature>
<evidence type="ECO:0000256" key="3">
    <source>
        <dbReference type="PIRSR" id="PIRSR000097-3"/>
    </source>
</evidence>
<dbReference type="EMBL" id="MLAK01001115">
    <property type="protein sequence ID" value="OHS97453.1"/>
    <property type="molecule type" value="Genomic_DNA"/>
</dbReference>
<evidence type="ECO:0000256" key="1">
    <source>
        <dbReference type="PIRSR" id="PIRSR000097-1"/>
    </source>
</evidence>
<dbReference type="SUPFAM" id="SSF51430">
    <property type="entry name" value="NAD(P)-linked oxidoreductase"/>
    <property type="match status" value="1"/>
</dbReference>
<sequence>METFPRFGLGTFLSEPGLTREAVRCAIEDAGYRNLDCAWVYGNEAEVGEALHDLFERKVVKREEIWVTSKLWCNAHHREDVEPQCRETLKNLQLDYLDLYLVHFPVAFQKVEGNPTPIIDGKVLVDETVSVIETWIAMQELVKKGLVKRIGVSNFNIELMEKMRFHPDITIQPYTNQVACNLYMQQEALIDYCKKRNIIVTAHTAIGRPPDTVGEPVLLEDEELVKVAN</sequence>
<evidence type="ECO:0000313" key="5">
    <source>
        <dbReference type="EMBL" id="OHS97453.1"/>
    </source>
</evidence>
<dbReference type="InterPro" id="IPR020471">
    <property type="entry name" value="AKR"/>
</dbReference>
<dbReference type="GO" id="GO:0016491">
    <property type="term" value="F:oxidoreductase activity"/>
    <property type="evidence" value="ECO:0007669"/>
    <property type="project" value="InterPro"/>
</dbReference>
<name>A0A1J4JIT2_9EUKA</name>
<dbReference type="Proteomes" id="UP000179807">
    <property type="component" value="Unassembled WGS sequence"/>
</dbReference>
<dbReference type="Gene3D" id="3.20.20.100">
    <property type="entry name" value="NADP-dependent oxidoreductase domain"/>
    <property type="match status" value="1"/>
</dbReference>
<feature type="binding site" evidence="2">
    <location>
        <position position="103"/>
    </location>
    <ligand>
        <name>substrate</name>
    </ligand>
</feature>
<reference evidence="5" key="1">
    <citation type="submission" date="2016-10" db="EMBL/GenBank/DDBJ databases">
        <authorList>
            <person name="Benchimol M."/>
            <person name="Almeida L.G."/>
            <person name="Vasconcelos A.T."/>
            <person name="Perreira-Neves A."/>
            <person name="Rosa I.A."/>
            <person name="Tasca T."/>
            <person name="Bogo M.R."/>
            <person name="de Souza W."/>
        </authorList>
    </citation>
    <scope>NUCLEOTIDE SEQUENCE [LARGE SCALE GENOMIC DNA]</scope>
    <source>
        <strain evidence="5">K</strain>
    </source>
</reference>
<dbReference type="InterPro" id="IPR023210">
    <property type="entry name" value="NADP_OxRdtase_dom"/>
</dbReference>
<dbReference type="Pfam" id="PF00248">
    <property type="entry name" value="Aldo_ket_red"/>
    <property type="match status" value="1"/>
</dbReference>
<comment type="caution">
    <text evidence="5">The sequence shown here is derived from an EMBL/GenBank/DDBJ whole genome shotgun (WGS) entry which is preliminary data.</text>
</comment>
<evidence type="ECO:0000259" key="4">
    <source>
        <dbReference type="Pfam" id="PF00248"/>
    </source>
</evidence>
<dbReference type="OrthoDB" id="416253at2759"/>
<organism evidence="5 6">
    <name type="scientific">Tritrichomonas foetus</name>
    <dbReference type="NCBI Taxonomy" id="1144522"/>
    <lineage>
        <taxon>Eukaryota</taxon>
        <taxon>Metamonada</taxon>
        <taxon>Parabasalia</taxon>
        <taxon>Tritrichomonadida</taxon>
        <taxon>Tritrichomonadidae</taxon>
        <taxon>Tritrichomonas</taxon>
    </lineage>
</organism>
<proteinExistence type="predicted"/>
<dbReference type="RefSeq" id="XP_068350590.1">
    <property type="nucleotide sequence ID" value="XM_068494884.1"/>
</dbReference>
<evidence type="ECO:0000313" key="6">
    <source>
        <dbReference type="Proteomes" id="UP000179807"/>
    </source>
</evidence>
<dbReference type="AlphaFoldDB" id="A0A1J4JIT2"/>
<dbReference type="PIRSF" id="PIRSF000097">
    <property type="entry name" value="AKR"/>
    <property type="match status" value="1"/>
</dbReference>
<dbReference type="PROSITE" id="PS00062">
    <property type="entry name" value="ALDOKETO_REDUCTASE_2"/>
    <property type="match status" value="1"/>
</dbReference>
<protein>
    <submittedName>
        <fullName evidence="5">Aldehyde oxidoreductase</fullName>
    </submittedName>
</protein>
<accession>A0A1J4JIT2</accession>
<keyword evidence="6" id="KW-1185">Reference proteome</keyword>
<dbReference type="PANTHER" id="PTHR11732">
    <property type="entry name" value="ALDO/KETO REDUCTASE"/>
    <property type="match status" value="1"/>
</dbReference>
<dbReference type="InterPro" id="IPR018170">
    <property type="entry name" value="Aldo/ket_reductase_CS"/>
</dbReference>
<dbReference type="GeneID" id="94829588"/>
<dbReference type="InterPro" id="IPR036812">
    <property type="entry name" value="NAD(P)_OxRdtase_dom_sf"/>
</dbReference>
<feature type="site" description="Lowers pKa of active site Tyr" evidence="3">
    <location>
        <position position="70"/>
    </location>
</feature>
<gene>
    <name evidence="5" type="ORF">TRFO_09462</name>
</gene>
<feature type="active site" description="Proton donor" evidence="1">
    <location>
        <position position="41"/>
    </location>
</feature>
<dbReference type="VEuPathDB" id="TrichDB:TRFO_09462"/>
<evidence type="ECO:0000256" key="2">
    <source>
        <dbReference type="PIRSR" id="PIRSR000097-2"/>
    </source>
</evidence>